<dbReference type="RefSeq" id="WP_060654814.1">
    <property type="nucleotide sequence ID" value="NZ_AZXY01000019.1"/>
</dbReference>
<dbReference type="Pfam" id="PF12680">
    <property type="entry name" value="SnoaL_2"/>
    <property type="match status" value="1"/>
</dbReference>
<reference evidence="3" key="1">
    <citation type="submission" date="2015-01" db="EMBL/GenBank/DDBJ databases">
        <title>Draft genome sequence of Rhodococcus pyridinivorans strain KG-16, a hydrocarbon-degrading bacterium.</title>
        <authorList>
            <person name="Aggarwal R.K."/>
            <person name="Dawar C."/>
        </authorList>
    </citation>
    <scope>NUCLEOTIDE SEQUENCE [LARGE SCALE GENOMIC DNA]</scope>
    <source>
        <strain evidence="3">KG-16</strain>
    </source>
</reference>
<evidence type="ECO:0000259" key="1">
    <source>
        <dbReference type="Pfam" id="PF12680"/>
    </source>
</evidence>
<keyword evidence="2" id="KW-0378">Hydrolase</keyword>
<dbReference type="AlphaFoldDB" id="A0A0V9UE08"/>
<proteinExistence type="predicted"/>
<sequence>MTPDELVTEFCRRWADPDPAELAAFFAEDAVFHNIPMEPIRGRAAIEEYIAGVVTSFGAIDYRIHHQAVSGNVVLNERTDVFTMNGRTIELPVTGVFEIVDEKIAACRDYFDPTPFTTGN</sequence>
<dbReference type="Proteomes" id="UP000053060">
    <property type="component" value="Unassembled WGS sequence"/>
</dbReference>
<dbReference type="PATRIC" id="fig|1441730.3.peg.5101"/>
<protein>
    <submittedName>
        <fullName evidence="2">Limonene-1,2-epoxide hydrolase</fullName>
    </submittedName>
</protein>
<dbReference type="EMBL" id="AZXY01000019">
    <property type="protein sequence ID" value="KSZ56233.1"/>
    <property type="molecule type" value="Genomic_DNA"/>
</dbReference>
<evidence type="ECO:0000313" key="2">
    <source>
        <dbReference type="EMBL" id="KSZ56233.1"/>
    </source>
</evidence>
<dbReference type="SUPFAM" id="SSF54427">
    <property type="entry name" value="NTF2-like"/>
    <property type="match status" value="1"/>
</dbReference>
<dbReference type="GO" id="GO:0016787">
    <property type="term" value="F:hydrolase activity"/>
    <property type="evidence" value="ECO:0007669"/>
    <property type="project" value="UniProtKB-KW"/>
</dbReference>
<dbReference type="Gene3D" id="3.10.450.50">
    <property type="match status" value="1"/>
</dbReference>
<accession>A0A0V9UE08</accession>
<reference evidence="2 3" key="2">
    <citation type="journal article" date="2016" name="Genome Announc.">
        <title>Draft Genome Sequence of a Versatile Hydrocarbon-Degrading Bacterium, Rhodococcus pyridinivorans Strain KG-16, Collected from Oil Fields in India.</title>
        <authorList>
            <person name="Aggarwal R.K."/>
            <person name="Dawar C."/>
            <person name="Phanindranath R."/>
            <person name="Mutnuri L."/>
            <person name="Dayal A.M."/>
        </authorList>
    </citation>
    <scope>NUCLEOTIDE SEQUENCE [LARGE SCALE GENOMIC DNA]</scope>
    <source>
        <strain evidence="2 3">KG-16</strain>
    </source>
</reference>
<organism evidence="2 3">
    <name type="scientific">Rhodococcus pyridinivorans KG-16</name>
    <dbReference type="NCBI Taxonomy" id="1441730"/>
    <lineage>
        <taxon>Bacteria</taxon>
        <taxon>Bacillati</taxon>
        <taxon>Actinomycetota</taxon>
        <taxon>Actinomycetes</taxon>
        <taxon>Mycobacteriales</taxon>
        <taxon>Nocardiaceae</taxon>
        <taxon>Rhodococcus</taxon>
    </lineage>
</organism>
<dbReference type="InterPro" id="IPR032710">
    <property type="entry name" value="NTF2-like_dom_sf"/>
</dbReference>
<dbReference type="InterPro" id="IPR037401">
    <property type="entry name" value="SnoaL-like"/>
</dbReference>
<comment type="caution">
    <text evidence="2">The sequence shown here is derived from an EMBL/GenBank/DDBJ whole genome shotgun (WGS) entry which is preliminary data.</text>
</comment>
<feature type="domain" description="SnoaL-like" evidence="1">
    <location>
        <begin position="7"/>
        <end position="105"/>
    </location>
</feature>
<evidence type="ECO:0000313" key="3">
    <source>
        <dbReference type="Proteomes" id="UP000053060"/>
    </source>
</evidence>
<name>A0A0V9UE08_9NOCA</name>
<gene>
    <name evidence="2" type="ORF">Z045_24285</name>
</gene>